<dbReference type="GO" id="GO:0008081">
    <property type="term" value="F:phosphoric diester hydrolase activity"/>
    <property type="evidence" value="ECO:0007669"/>
    <property type="project" value="TreeGrafter"/>
</dbReference>
<dbReference type="KEGG" id="adl:AURDEDRAFT_188851"/>
<gene>
    <name evidence="11" type="ORF">AURDEDRAFT_188851</name>
</gene>
<keyword evidence="11" id="KW-0255">Endonuclease</keyword>
<dbReference type="PROSITE" id="PS00730">
    <property type="entry name" value="AP_NUCLEASE_F2_2"/>
    <property type="match status" value="1"/>
</dbReference>
<evidence type="ECO:0000256" key="9">
    <source>
        <dbReference type="SAM" id="MobiDB-lite"/>
    </source>
</evidence>
<dbReference type="Pfam" id="PF01261">
    <property type="entry name" value="AP_endonuc_2"/>
    <property type="match status" value="1"/>
</dbReference>
<dbReference type="PROSITE" id="PS00731">
    <property type="entry name" value="AP_NUCLEASE_F2_3"/>
    <property type="match status" value="1"/>
</dbReference>
<evidence type="ECO:0000256" key="3">
    <source>
        <dbReference type="ARBA" id="ARBA00021759"/>
    </source>
</evidence>
<dbReference type="GO" id="GO:0006284">
    <property type="term" value="P:base-excision repair"/>
    <property type="evidence" value="ECO:0007669"/>
    <property type="project" value="TreeGrafter"/>
</dbReference>
<evidence type="ECO:0000256" key="4">
    <source>
        <dbReference type="ARBA" id="ARBA00022723"/>
    </source>
</evidence>
<evidence type="ECO:0000256" key="8">
    <source>
        <dbReference type="ARBA" id="ARBA00023204"/>
    </source>
</evidence>
<dbReference type="InterPro" id="IPR013022">
    <property type="entry name" value="Xyl_isomerase-like_TIM-brl"/>
</dbReference>
<evidence type="ECO:0000313" key="12">
    <source>
        <dbReference type="Proteomes" id="UP000006514"/>
    </source>
</evidence>
<feature type="compositionally biased region" description="Basic residues" evidence="9">
    <location>
        <begin position="472"/>
        <end position="488"/>
    </location>
</feature>
<sequence>MARSGSDTDNDAPARKRLKTEASLVPSRMGSTILMESQSQDVDMTGNGGARPRRTASKRANLKEESSAEEQDDDEPKAKPKRAARGKKAAPVATDDGDAAPTPKKRAGRAKKAAADEAPLPVRVQSAWKVGAHVSAAGGVENAVLNAARIGAGAFALFLKSQRKWVSPPLQQANADAFTAAMKAHGYAPEHVLPHGSYLLNLGNADKAKREQSYGCFLDDLKRCEQLGLLLYNFHPGSTVGACTVAEACGTIAASLNRAHKETARVVTVLENMAGQGNVVGSRFEDLRDIIALVEDKSRVGVCLDTCHMFAAGYDIRTAEAYEKTMAEFDAVVGRQYLRGMHLNDSKGDLACKKDRHENIGLGKLGLRAFAHVMRDARARGVPLVLETPNEDDPGVWAVELGVLHELVGDAGEGVAAAASQASGVAVPAVENGDKAEETAPAAGVPVTPELTPEREKELVLRIKDAVAKANAGKKKPAKKVPAKRGRKKKDESDEDEDEE</sequence>
<keyword evidence="12" id="KW-1185">Reference proteome</keyword>
<evidence type="ECO:0000256" key="7">
    <source>
        <dbReference type="ARBA" id="ARBA00022833"/>
    </source>
</evidence>
<dbReference type="FunCoup" id="J0WSE3">
    <property type="interactions" value="54"/>
</dbReference>
<dbReference type="HAMAP" id="MF_00152">
    <property type="entry name" value="Nfo"/>
    <property type="match status" value="1"/>
</dbReference>
<dbReference type="InterPro" id="IPR001719">
    <property type="entry name" value="AP_endonuc_2"/>
</dbReference>
<accession>J0WSE3</accession>
<dbReference type="OrthoDB" id="7663182at2759"/>
<reference evidence="12" key="1">
    <citation type="journal article" date="2012" name="Science">
        <title>The Paleozoic origin of enzymatic lignin decomposition reconstructed from 31 fungal genomes.</title>
        <authorList>
            <person name="Floudas D."/>
            <person name="Binder M."/>
            <person name="Riley R."/>
            <person name="Barry K."/>
            <person name="Blanchette R.A."/>
            <person name="Henrissat B."/>
            <person name="Martinez A.T."/>
            <person name="Otillar R."/>
            <person name="Spatafora J.W."/>
            <person name="Yadav J.S."/>
            <person name="Aerts A."/>
            <person name="Benoit I."/>
            <person name="Boyd A."/>
            <person name="Carlson A."/>
            <person name="Copeland A."/>
            <person name="Coutinho P.M."/>
            <person name="de Vries R.P."/>
            <person name="Ferreira P."/>
            <person name="Findley K."/>
            <person name="Foster B."/>
            <person name="Gaskell J."/>
            <person name="Glotzer D."/>
            <person name="Gorecki P."/>
            <person name="Heitman J."/>
            <person name="Hesse C."/>
            <person name="Hori C."/>
            <person name="Igarashi K."/>
            <person name="Jurgens J.A."/>
            <person name="Kallen N."/>
            <person name="Kersten P."/>
            <person name="Kohler A."/>
            <person name="Kuees U."/>
            <person name="Kumar T.K.A."/>
            <person name="Kuo A."/>
            <person name="LaButti K."/>
            <person name="Larrondo L.F."/>
            <person name="Lindquist E."/>
            <person name="Ling A."/>
            <person name="Lombard V."/>
            <person name="Lucas S."/>
            <person name="Lundell T."/>
            <person name="Martin R."/>
            <person name="McLaughlin D.J."/>
            <person name="Morgenstern I."/>
            <person name="Morin E."/>
            <person name="Murat C."/>
            <person name="Nagy L.G."/>
            <person name="Nolan M."/>
            <person name="Ohm R.A."/>
            <person name="Patyshakuliyeva A."/>
            <person name="Rokas A."/>
            <person name="Ruiz-Duenas F.J."/>
            <person name="Sabat G."/>
            <person name="Salamov A."/>
            <person name="Samejima M."/>
            <person name="Schmutz J."/>
            <person name="Slot J.C."/>
            <person name="St John F."/>
            <person name="Stenlid J."/>
            <person name="Sun H."/>
            <person name="Sun S."/>
            <person name="Syed K."/>
            <person name="Tsang A."/>
            <person name="Wiebenga A."/>
            <person name="Young D."/>
            <person name="Pisabarro A."/>
            <person name="Eastwood D.C."/>
            <person name="Martin F."/>
            <person name="Cullen D."/>
            <person name="Grigoriev I.V."/>
            <person name="Hibbett D.S."/>
        </authorList>
    </citation>
    <scope>NUCLEOTIDE SEQUENCE [LARGE SCALE GENOMIC DNA]</scope>
    <source>
        <strain evidence="12">TFB10046</strain>
    </source>
</reference>
<dbReference type="SUPFAM" id="SSF51658">
    <property type="entry name" value="Xylose isomerase-like"/>
    <property type="match status" value="1"/>
</dbReference>
<evidence type="ECO:0000256" key="5">
    <source>
        <dbReference type="ARBA" id="ARBA00022763"/>
    </source>
</evidence>
<dbReference type="InParanoid" id="J0WSE3"/>
<keyword evidence="6" id="KW-0378">Hydrolase</keyword>
<feature type="compositionally biased region" description="Basic residues" evidence="9">
    <location>
        <begin position="103"/>
        <end position="112"/>
    </location>
</feature>
<comment type="cofactor">
    <cofactor evidence="1">
        <name>Zn(2+)</name>
        <dbReference type="ChEBI" id="CHEBI:29105"/>
    </cofactor>
</comment>
<evidence type="ECO:0000256" key="1">
    <source>
        <dbReference type="ARBA" id="ARBA00001947"/>
    </source>
</evidence>
<keyword evidence="8" id="KW-0234">DNA repair</keyword>
<dbReference type="InterPro" id="IPR036237">
    <property type="entry name" value="Xyl_isomerase-like_sf"/>
</dbReference>
<dbReference type="CDD" id="cd00019">
    <property type="entry name" value="AP2Ec"/>
    <property type="match status" value="1"/>
</dbReference>
<dbReference type="PANTHER" id="PTHR21445">
    <property type="entry name" value="ENDONUCLEASE IV ENDODEOXYRIBONUCLEASE IV"/>
    <property type="match status" value="1"/>
</dbReference>
<keyword evidence="11" id="KW-0540">Nuclease</keyword>
<dbReference type="OMA" id="MAGSKND"/>
<dbReference type="eggNOG" id="KOG3997">
    <property type="taxonomic scope" value="Eukaryota"/>
</dbReference>
<comment type="similarity">
    <text evidence="2">Belongs to the AP endonuclease 2 family.</text>
</comment>
<keyword evidence="7" id="KW-0862">Zinc</keyword>
<dbReference type="PROSITE" id="PS00729">
    <property type="entry name" value="AP_NUCLEASE_F2_1"/>
    <property type="match status" value="1"/>
</dbReference>
<feature type="compositionally biased region" description="Basic residues" evidence="9">
    <location>
        <begin position="79"/>
        <end position="88"/>
    </location>
</feature>
<organism evidence="11 12">
    <name type="scientific">Auricularia subglabra (strain TFB-10046 / SS5)</name>
    <name type="common">White-rot fungus</name>
    <name type="synonym">Auricularia delicata (strain TFB10046)</name>
    <dbReference type="NCBI Taxonomy" id="717982"/>
    <lineage>
        <taxon>Eukaryota</taxon>
        <taxon>Fungi</taxon>
        <taxon>Dikarya</taxon>
        <taxon>Basidiomycota</taxon>
        <taxon>Agaricomycotina</taxon>
        <taxon>Agaricomycetes</taxon>
        <taxon>Auriculariales</taxon>
        <taxon>Auriculariaceae</taxon>
        <taxon>Auricularia</taxon>
    </lineage>
</organism>
<protein>
    <recommendedName>
        <fullName evidence="3">Apurinic-apyrimidinic endonuclease 1</fullName>
    </recommendedName>
</protein>
<dbReference type="PANTHER" id="PTHR21445:SF0">
    <property type="entry name" value="APURINIC-APYRIMIDINIC ENDONUCLEASE"/>
    <property type="match status" value="1"/>
</dbReference>
<dbReference type="FunFam" id="3.20.20.150:FF:000001">
    <property type="entry name" value="Probable endonuclease 4"/>
    <property type="match status" value="1"/>
</dbReference>
<dbReference type="InterPro" id="IPR018246">
    <property type="entry name" value="AP_endonuc_F2_Zn_BS"/>
</dbReference>
<dbReference type="GO" id="GO:0003906">
    <property type="term" value="F:DNA-(apurinic or apyrimidinic site) endonuclease activity"/>
    <property type="evidence" value="ECO:0007669"/>
    <property type="project" value="TreeGrafter"/>
</dbReference>
<keyword evidence="4" id="KW-0479">Metal-binding</keyword>
<dbReference type="SMART" id="SM00518">
    <property type="entry name" value="AP2Ec"/>
    <property type="match status" value="1"/>
</dbReference>
<evidence type="ECO:0000256" key="2">
    <source>
        <dbReference type="ARBA" id="ARBA00005340"/>
    </source>
</evidence>
<dbReference type="Gene3D" id="3.20.20.150">
    <property type="entry name" value="Divalent-metal-dependent TIM barrel enzymes"/>
    <property type="match status" value="1"/>
</dbReference>
<dbReference type="GO" id="GO:0003677">
    <property type="term" value="F:DNA binding"/>
    <property type="evidence" value="ECO:0007669"/>
    <property type="project" value="InterPro"/>
</dbReference>
<keyword evidence="5" id="KW-0227">DNA damage</keyword>
<dbReference type="NCBIfam" id="TIGR00587">
    <property type="entry name" value="nfo"/>
    <property type="match status" value="1"/>
</dbReference>
<feature type="domain" description="Xylose isomerase-like TIM barrel" evidence="10">
    <location>
        <begin position="146"/>
        <end position="402"/>
    </location>
</feature>
<feature type="region of interest" description="Disordered" evidence="9">
    <location>
        <begin position="430"/>
        <end position="455"/>
    </location>
</feature>
<evidence type="ECO:0000313" key="11">
    <source>
        <dbReference type="EMBL" id="EJD35058.1"/>
    </source>
</evidence>
<evidence type="ECO:0000256" key="6">
    <source>
        <dbReference type="ARBA" id="ARBA00022801"/>
    </source>
</evidence>
<feature type="region of interest" description="Disordered" evidence="9">
    <location>
        <begin position="469"/>
        <end position="500"/>
    </location>
</feature>
<dbReference type="Proteomes" id="UP000006514">
    <property type="component" value="Unassembled WGS sequence"/>
</dbReference>
<dbReference type="GO" id="GO:0008270">
    <property type="term" value="F:zinc ion binding"/>
    <property type="evidence" value="ECO:0007669"/>
    <property type="project" value="InterPro"/>
</dbReference>
<dbReference type="GO" id="GO:0005739">
    <property type="term" value="C:mitochondrion"/>
    <property type="evidence" value="ECO:0007669"/>
    <property type="project" value="TreeGrafter"/>
</dbReference>
<evidence type="ECO:0000259" key="10">
    <source>
        <dbReference type="Pfam" id="PF01261"/>
    </source>
</evidence>
<dbReference type="GO" id="GO:0005634">
    <property type="term" value="C:nucleus"/>
    <property type="evidence" value="ECO:0007669"/>
    <property type="project" value="TreeGrafter"/>
</dbReference>
<dbReference type="EMBL" id="JH687907">
    <property type="protein sequence ID" value="EJD35058.1"/>
    <property type="molecule type" value="Genomic_DNA"/>
</dbReference>
<dbReference type="PROSITE" id="PS51432">
    <property type="entry name" value="AP_NUCLEASE_F2_4"/>
    <property type="match status" value="1"/>
</dbReference>
<name>J0WSE3_AURST</name>
<dbReference type="NCBIfam" id="NF002199">
    <property type="entry name" value="PRK01060.1-4"/>
    <property type="match status" value="1"/>
</dbReference>
<feature type="region of interest" description="Disordered" evidence="9">
    <location>
        <begin position="1"/>
        <end position="117"/>
    </location>
</feature>
<proteinExistence type="inferred from homology"/>
<dbReference type="AlphaFoldDB" id="J0WSE3"/>